<evidence type="ECO:0000313" key="1">
    <source>
        <dbReference type="EMBL" id="JAD38904.1"/>
    </source>
</evidence>
<name>A0A0A8ZHN1_ARUDO</name>
<proteinExistence type="predicted"/>
<dbReference type="AlphaFoldDB" id="A0A0A8ZHN1"/>
<accession>A0A0A8ZHN1</accession>
<reference evidence="1" key="2">
    <citation type="journal article" date="2015" name="Data Brief">
        <title>Shoot transcriptome of the giant reed, Arundo donax.</title>
        <authorList>
            <person name="Barrero R.A."/>
            <person name="Guerrero F.D."/>
            <person name="Moolhuijzen P."/>
            <person name="Goolsby J.A."/>
            <person name="Tidwell J."/>
            <person name="Bellgard S.E."/>
            <person name="Bellgard M.I."/>
        </authorList>
    </citation>
    <scope>NUCLEOTIDE SEQUENCE</scope>
    <source>
        <tissue evidence="1">Shoot tissue taken approximately 20 cm above the soil surface</tissue>
    </source>
</reference>
<reference evidence="1" key="1">
    <citation type="submission" date="2014-09" db="EMBL/GenBank/DDBJ databases">
        <authorList>
            <person name="Magalhaes I.L.F."/>
            <person name="Oliveira U."/>
            <person name="Santos F.R."/>
            <person name="Vidigal T.H.D.A."/>
            <person name="Brescovit A.D."/>
            <person name="Santos A.J."/>
        </authorList>
    </citation>
    <scope>NUCLEOTIDE SEQUENCE</scope>
    <source>
        <tissue evidence="1">Shoot tissue taken approximately 20 cm above the soil surface</tissue>
    </source>
</reference>
<organism evidence="1">
    <name type="scientific">Arundo donax</name>
    <name type="common">Giant reed</name>
    <name type="synonym">Donax arundinaceus</name>
    <dbReference type="NCBI Taxonomy" id="35708"/>
    <lineage>
        <taxon>Eukaryota</taxon>
        <taxon>Viridiplantae</taxon>
        <taxon>Streptophyta</taxon>
        <taxon>Embryophyta</taxon>
        <taxon>Tracheophyta</taxon>
        <taxon>Spermatophyta</taxon>
        <taxon>Magnoliopsida</taxon>
        <taxon>Liliopsida</taxon>
        <taxon>Poales</taxon>
        <taxon>Poaceae</taxon>
        <taxon>PACMAD clade</taxon>
        <taxon>Arundinoideae</taxon>
        <taxon>Arundineae</taxon>
        <taxon>Arundo</taxon>
    </lineage>
</organism>
<dbReference type="EMBL" id="GBRH01258991">
    <property type="protein sequence ID" value="JAD38904.1"/>
    <property type="molecule type" value="Transcribed_RNA"/>
</dbReference>
<sequence>MIQPKIIEETIYITSLVMGEREVKLCASLQLLYFSKMHLLFSSSNRDLLSACLSGMCFRWLRTMMSILVGCGVK</sequence>
<protein>
    <submittedName>
        <fullName evidence="1">Uncharacterized protein</fullName>
    </submittedName>
</protein>